<proteinExistence type="inferred from homology"/>
<dbReference type="InterPro" id="IPR015422">
    <property type="entry name" value="PyrdxlP-dep_Trfase_small"/>
</dbReference>
<dbReference type="Gene3D" id="3.40.640.10">
    <property type="entry name" value="Type I PLP-dependent aspartate aminotransferase-like (Major domain)"/>
    <property type="match status" value="1"/>
</dbReference>
<name>A0A937X5K8_9BACT</name>
<dbReference type="InterPro" id="IPR015421">
    <property type="entry name" value="PyrdxlP-dep_Trfase_major"/>
</dbReference>
<dbReference type="PANTHER" id="PTHR30244:SF34">
    <property type="entry name" value="DTDP-4-AMINO-4,6-DIDEOXYGALACTOSE TRANSAMINASE"/>
    <property type="match status" value="1"/>
</dbReference>
<gene>
    <name evidence="2" type="ORF">FJZ00_11435</name>
</gene>
<dbReference type="GO" id="GO:0008483">
    <property type="term" value="F:transaminase activity"/>
    <property type="evidence" value="ECO:0007669"/>
    <property type="project" value="UniProtKB-KW"/>
</dbReference>
<dbReference type="SUPFAM" id="SSF53383">
    <property type="entry name" value="PLP-dependent transferases"/>
    <property type="match status" value="1"/>
</dbReference>
<dbReference type="GO" id="GO:0000271">
    <property type="term" value="P:polysaccharide biosynthetic process"/>
    <property type="evidence" value="ECO:0007669"/>
    <property type="project" value="TreeGrafter"/>
</dbReference>
<dbReference type="InterPro" id="IPR000653">
    <property type="entry name" value="DegT/StrS_aminotransferase"/>
</dbReference>
<organism evidence="2 3">
    <name type="scientific">Candidatus Tanganyikabacteria bacterium</name>
    <dbReference type="NCBI Taxonomy" id="2961651"/>
    <lineage>
        <taxon>Bacteria</taxon>
        <taxon>Bacillati</taxon>
        <taxon>Candidatus Sericytochromatia</taxon>
        <taxon>Candidatus Tanganyikabacteria</taxon>
    </lineage>
</organism>
<dbReference type="CDD" id="cd00616">
    <property type="entry name" value="AHBA_syn"/>
    <property type="match status" value="1"/>
</dbReference>
<accession>A0A937X5K8</accession>
<comment type="caution">
    <text evidence="2">The sequence shown here is derived from an EMBL/GenBank/DDBJ whole genome shotgun (WGS) entry which is preliminary data.</text>
</comment>
<sequence>VITTPLTFCATVNTILHAGGRPVLADVDPGTLCLSPSAVEARITKRTKAILPVHYAGCPADMAALKDLARAHNLSLIEDAAHAIGTESMGRPIGAIGDFTCFSFYATKNLTTGEGGMLTCEDGAAIDRLRMLSLHGMSRDAWKRYTAAGSWWYQVEAAGFKYNLSDVASAIGLAQLAKFDEMQAIRERYVARYHAALGEAGFELPPDSQKPGDKHSWHLYLLRLDPLRITVDRGTFIDLLKEAGIGTSVHFIPIHMHPYYQQELGLKPGDYPVTDKAFSRMLSLPLYPRMSEEDVDYVIARAVDLARQYRR</sequence>
<feature type="non-terminal residue" evidence="2">
    <location>
        <position position="1"/>
    </location>
</feature>
<evidence type="ECO:0000313" key="2">
    <source>
        <dbReference type="EMBL" id="MBM3275758.1"/>
    </source>
</evidence>
<reference evidence="2 3" key="1">
    <citation type="submission" date="2019-03" db="EMBL/GenBank/DDBJ databases">
        <title>Lake Tanganyika Metagenome-Assembled Genomes (MAGs).</title>
        <authorList>
            <person name="Tran P."/>
        </authorList>
    </citation>
    <scope>NUCLEOTIDE SEQUENCE [LARGE SCALE GENOMIC DNA]</scope>
    <source>
        <strain evidence="2">K_DeepCast_65m_m2_236</strain>
    </source>
</reference>
<keyword evidence="2" id="KW-0032">Aminotransferase</keyword>
<dbReference type="Proteomes" id="UP000703893">
    <property type="component" value="Unassembled WGS sequence"/>
</dbReference>
<dbReference type="GO" id="GO:0030170">
    <property type="term" value="F:pyridoxal phosphate binding"/>
    <property type="evidence" value="ECO:0007669"/>
    <property type="project" value="TreeGrafter"/>
</dbReference>
<dbReference type="InterPro" id="IPR015424">
    <property type="entry name" value="PyrdxlP-dep_Trfase"/>
</dbReference>
<evidence type="ECO:0000313" key="3">
    <source>
        <dbReference type="Proteomes" id="UP000703893"/>
    </source>
</evidence>
<evidence type="ECO:0000256" key="1">
    <source>
        <dbReference type="RuleBase" id="RU004508"/>
    </source>
</evidence>
<keyword evidence="1" id="KW-0663">Pyridoxal phosphate</keyword>
<protein>
    <submittedName>
        <fullName evidence="2">DegT/DnrJ/EryC1/StrS family aminotransferase</fullName>
    </submittedName>
</protein>
<dbReference type="Pfam" id="PF01041">
    <property type="entry name" value="DegT_DnrJ_EryC1"/>
    <property type="match status" value="1"/>
</dbReference>
<dbReference type="EMBL" id="VGJX01000708">
    <property type="protein sequence ID" value="MBM3275758.1"/>
    <property type="molecule type" value="Genomic_DNA"/>
</dbReference>
<dbReference type="Gene3D" id="3.90.1150.10">
    <property type="entry name" value="Aspartate Aminotransferase, domain 1"/>
    <property type="match status" value="1"/>
</dbReference>
<keyword evidence="2" id="KW-0808">Transferase</keyword>
<comment type="similarity">
    <text evidence="1">Belongs to the DegT/DnrJ/EryC1 family.</text>
</comment>
<dbReference type="AlphaFoldDB" id="A0A937X5K8"/>
<dbReference type="PANTHER" id="PTHR30244">
    <property type="entry name" value="TRANSAMINASE"/>
    <property type="match status" value="1"/>
</dbReference>